<keyword evidence="3" id="KW-1185">Reference proteome</keyword>
<dbReference type="RefSeq" id="WP_209146800.1">
    <property type="nucleotide sequence ID" value="NZ_JAGHKP010000003.1"/>
</dbReference>
<feature type="compositionally biased region" description="Low complexity" evidence="1">
    <location>
        <begin position="91"/>
        <end position="107"/>
    </location>
</feature>
<evidence type="ECO:0000313" key="3">
    <source>
        <dbReference type="Proteomes" id="UP000679126"/>
    </source>
</evidence>
<dbReference type="EMBL" id="JAGHKP010000003">
    <property type="protein sequence ID" value="MBO9153704.1"/>
    <property type="molecule type" value="Genomic_DNA"/>
</dbReference>
<organism evidence="2 3">
    <name type="scientific">Chitinophaga chungangae</name>
    <dbReference type="NCBI Taxonomy" id="2821488"/>
    <lineage>
        <taxon>Bacteria</taxon>
        <taxon>Pseudomonadati</taxon>
        <taxon>Bacteroidota</taxon>
        <taxon>Chitinophagia</taxon>
        <taxon>Chitinophagales</taxon>
        <taxon>Chitinophagaceae</taxon>
        <taxon>Chitinophaga</taxon>
    </lineage>
</organism>
<protein>
    <submittedName>
        <fullName evidence="2">Uncharacterized protein</fullName>
    </submittedName>
</protein>
<evidence type="ECO:0000256" key="1">
    <source>
        <dbReference type="SAM" id="MobiDB-lite"/>
    </source>
</evidence>
<proteinExistence type="predicted"/>
<evidence type="ECO:0000313" key="2">
    <source>
        <dbReference type="EMBL" id="MBO9153704.1"/>
    </source>
</evidence>
<gene>
    <name evidence="2" type="ORF">J7I43_15865</name>
</gene>
<reference evidence="3" key="1">
    <citation type="submission" date="2021-03" db="EMBL/GenBank/DDBJ databases">
        <title>Assistant Professor.</title>
        <authorList>
            <person name="Huq M.A."/>
        </authorList>
    </citation>
    <scope>NUCLEOTIDE SEQUENCE [LARGE SCALE GENOMIC DNA]</scope>
    <source>
        <strain evidence="3">MAH-28</strain>
    </source>
</reference>
<comment type="caution">
    <text evidence="2">The sequence shown here is derived from an EMBL/GenBank/DDBJ whole genome shotgun (WGS) entry which is preliminary data.</text>
</comment>
<dbReference type="Proteomes" id="UP000679126">
    <property type="component" value="Unassembled WGS sequence"/>
</dbReference>
<feature type="region of interest" description="Disordered" evidence="1">
    <location>
        <begin position="82"/>
        <end position="113"/>
    </location>
</feature>
<accession>A0ABS3YG92</accession>
<sequence length="113" mass="12251">MAEDHNVHIVAWPKDGAARLEHLFNDKPLQVSMLHNQGQAVPLCIKLCEPICAESNYRIGINLLGQPFAEIVIKGVTRLFNCKDGNDRPNDNPTTPANPNNPGGPATHVPPVG</sequence>
<name>A0ABS3YG92_9BACT</name>